<gene>
    <name evidence="1" type="ORF">PanWU01x14_241270</name>
</gene>
<keyword evidence="2" id="KW-1185">Reference proteome</keyword>
<accession>A0A2P5BGG6</accession>
<sequence length="54" mass="5948">LIYDFDDTHEGSERNTFIGIIYGFDNVQGGSERNELLQSLGIEGEVVEDDGVGK</sequence>
<reference evidence="2" key="1">
    <citation type="submission" date="2016-06" db="EMBL/GenBank/DDBJ databases">
        <title>Parallel loss of symbiosis genes in relatives of nitrogen-fixing non-legume Parasponia.</title>
        <authorList>
            <person name="Van Velzen R."/>
            <person name="Holmer R."/>
            <person name="Bu F."/>
            <person name="Rutten L."/>
            <person name="Van Zeijl A."/>
            <person name="Liu W."/>
            <person name="Santuari L."/>
            <person name="Cao Q."/>
            <person name="Sharma T."/>
            <person name="Shen D."/>
            <person name="Roswanjaya Y."/>
            <person name="Wardhani T."/>
            <person name="Kalhor M.S."/>
            <person name="Jansen J."/>
            <person name="Van den Hoogen J."/>
            <person name="Gungor B."/>
            <person name="Hartog M."/>
            <person name="Hontelez J."/>
            <person name="Verver J."/>
            <person name="Yang W.-C."/>
            <person name="Schijlen E."/>
            <person name="Repin R."/>
            <person name="Schilthuizen M."/>
            <person name="Schranz E."/>
            <person name="Heidstra R."/>
            <person name="Miyata K."/>
            <person name="Fedorova E."/>
            <person name="Kohlen W."/>
            <person name="Bisseling T."/>
            <person name="Smit S."/>
            <person name="Geurts R."/>
        </authorList>
    </citation>
    <scope>NUCLEOTIDE SEQUENCE [LARGE SCALE GENOMIC DNA]</scope>
    <source>
        <strain evidence="2">cv. WU1-14</strain>
    </source>
</reference>
<dbReference type="Proteomes" id="UP000237105">
    <property type="component" value="Unassembled WGS sequence"/>
</dbReference>
<evidence type="ECO:0000313" key="1">
    <source>
        <dbReference type="EMBL" id="PON47888.1"/>
    </source>
</evidence>
<name>A0A2P5BGG6_PARAD</name>
<dbReference type="AlphaFoldDB" id="A0A2P5BGG6"/>
<proteinExistence type="predicted"/>
<protein>
    <submittedName>
        <fullName evidence="1">Uncharacterized protein</fullName>
    </submittedName>
</protein>
<feature type="non-terminal residue" evidence="1">
    <location>
        <position position="1"/>
    </location>
</feature>
<comment type="caution">
    <text evidence="1">The sequence shown here is derived from an EMBL/GenBank/DDBJ whole genome shotgun (WGS) entry which is preliminary data.</text>
</comment>
<organism evidence="1 2">
    <name type="scientific">Parasponia andersonii</name>
    <name type="common">Sponia andersonii</name>
    <dbReference type="NCBI Taxonomy" id="3476"/>
    <lineage>
        <taxon>Eukaryota</taxon>
        <taxon>Viridiplantae</taxon>
        <taxon>Streptophyta</taxon>
        <taxon>Embryophyta</taxon>
        <taxon>Tracheophyta</taxon>
        <taxon>Spermatophyta</taxon>
        <taxon>Magnoliopsida</taxon>
        <taxon>eudicotyledons</taxon>
        <taxon>Gunneridae</taxon>
        <taxon>Pentapetalae</taxon>
        <taxon>rosids</taxon>
        <taxon>fabids</taxon>
        <taxon>Rosales</taxon>
        <taxon>Cannabaceae</taxon>
        <taxon>Parasponia</taxon>
    </lineage>
</organism>
<dbReference type="EMBL" id="JXTB01000286">
    <property type="protein sequence ID" value="PON47888.1"/>
    <property type="molecule type" value="Genomic_DNA"/>
</dbReference>
<evidence type="ECO:0000313" key="2">
    <source>
        <dbReference type="Proteomes" id="UP000237105"/>
    </source>
</evidence>